<comment type="caution">
    <text evidence="1">The sequence shown here is derived from an EMBL/GenBank/DDBJ whole genome shotgun (WGS) entry which is preliminary data.</text>
</comment>
<dbReference type="InterPro" id="IPR007159">
    <property type="entry name" value="SpoVT-AbrB_dom"/>
</dbReference>
<dbReference type="STRING" id="621456.BJP26_03890"/>
<evidence type="ECO:0000313" key="1">
    <source>
        <dbReference type="EMBL" id="KZB95136.1"/>
    </source>
</evidence>
<reference evidence="1" key="1">
    <citation type="submission" date="2016-03" db="EMBL/GenBank/DDBJ databases">
        <title>Sphingomonas melonis TY, whole genome shotgun sequencing.</title>
        <authorList>
            <person name="Wang H."/>
            <person name="Zhu P."/>
        </authorList>
    </citation>
    <scope>NUCLEOTIDE SEQUENCE [LARGE SCALE GENOMIC DNA]</scope>
    <source>
        <strain evidence="1">TY</strain>
    </source>
</reference>
<dbReference type="AlphaFoldDB" id="A0A175Y453"/>
<proteinExistence type="predicted"/>
<evidence type="ECO:0000313" key="2">
    <source>
        <dbReference type="Proteomes" id="UP000078460"/>
    </source>
</evidence>
<dbReference type="SMART" id="SM00966">
    <property type="entry name" value="SpoVT_AbrB"/>
    <property type="match status" value="1"/>
</dbReference>
<dbReference type="GeneID" id="93796921"/>
<organism evidence="1 2">
    <name type="scientific">Sphingomonas melonis TY</name>
    <dbReference type="NCBI Taxonomy" id="621456"/>
    <lineage>
        <taxon>Bacteria</taxon>
        <taxon>Pseudomonadati</taxon>
        <taxon>Pseudomonadota</taxon>
        <taxon>Alphaproteobacteria</taxon>
        <taxon>Sphingomonadales</taxon>
        <taxon>Sphingomonadaceae</taxon>
        <taxon>Sphingomonas</taxon>
    </lineage>
</organism>
<dbReference type="EMBL" id="LQCK02000016">
    <property type="protein sequence ID" value="KZB95136.1"/>
    <property type="molecule type" value="Genomic_DNA"/>
</dbReference>
<dbReference type="PROSITE" id="PS51740">
    <property type="entry name" value="SPOVT_ABRB"/>
    <property type="match status" value="1"/>
</dbReference>
<name>A0A175Y453_9SPHN</name>
<dbReference type="InterPro" id="IPR037914">
    <property type="entry name" value="SpoVT-AbrB_sf"/>
</dbReference>
<dbReference type="Pfam" id="PF04014">
    <property type="entry name" value="MazE_antitoxin"/>
    <property type="match status" value="1"/>
</dbReference>
<accession>A0A175Y453</accession>
<sequence>MTYHAKVIAGGKVVIPADIRRELGIKDGDSLVIDRDAKGAVVLRTREQIVDDVRQSFRSMREDIAPHGSVVAELLEDRAMEARREAGETGA</sequence>
<dbReference type="KEGG" id="smy:BJP26_03890"/>
<dbReference type="RefSeq" id="WP_017980667.1">
    <property type="nucleotide sequence ID" value="NZ_CP017578.1"/>
</dbReference>
<dbReference type="GO" id="GO:0003677">
    <property type="term" value="F:DNA binding"/>
    <property type="evidence" value="ECO:0007669"/>
    <property type="project" value="UniProtKB-UniRule"/>
</dbReference>
<keyword evidence="2" id="KW-1185">Reference proteome</keyword>
<dbReference type="Proteomes" id="UP000078460">
    <property type="component" value="Unassembled WGS sequence"/>
</dbReference>
<gene>
    <name evidence="1" type="ORF">AVM11_17145</name>
</gene>
<dbReference type="OrthoDB" id="7161066at2"/>
<dbReference type="NCBIfam" id="TIGR01439">
    <property type="entry name" value="lp_hng_hel_AbrB"/>
    <property type="match status" value="1"/>
</dbReference>
<protein>
    <submittedName>
        <fullName evidence="1">AbrB family transcriptional regulator</fullName>
    </submittedName>
</protein>
<dbReference type="SUPFAM" id="SSF89447">
    <property type="entry name" value="AbrB/MazE/MraZ-like"/>
    <property type="match status" value="1"/>
</dbReference>
<dbReference type="Gene3D" id="2.10.260.10">
    <property type="match status" value="1"/>
</dbReference>